<dbReference type="Pfam" id="PF00078">
    <property type="entry name" value="RVT_1"/>
    <property type="match status" value="1"/>
</dbReference>
<name>A0A8S1BGF4_ARCPL</name>
<gene>
    <name evidence="2" type="ORF">APLA_LOCUS17747</name>
</gene>
<keyword evidence="3" id="KW-1185">Reference proteome</keyword>
<dbReference type="EMBL" id="CADEBC010000858">
    <property type="protein sequence ID" value="CAB3261284.1"/>
    <property type="molecule type" value="Genomic_DNA"/>
</dbReference>
<accession>A0A8S1BGF4</accession>
<dbReference type="InterPro" id="IPR050951">
    <property type="entry name" value="Retrovirus_Pol_polyprotein"/>
</dbReference>
<evidence type="ECO:0000313" key="3">
    <source>
        <dbReference type="Proteomes" id="UP000494106"/>
    </source>
</evidence>
<dbReference type="InterPro" id="IPR000477">
    <property type="entry name" value="RT_dom"/>
</dbReference>
<dbReference type="GO" id="GO:0071897">
    <property type="term" value="P:DNA biosynthetic process"/>
    <property type="evidence" value="ECO:0007669"/>
    <property type="project" value="UniProtKB-ARBA"/>
</dbReference>
<dbReference type="Gene3D" id="3.30.70.270">
    <property type="match status" value="2"/>
</dbReference>
<dbReference type="CDD" id="cd01647">
    <property type="entry name" value="RT_LTR"/>
    <property type="match status" value="1"/>
</dbReference>
<feature type="domain" description="Reverse transcriptase" evidence="1">
    <location>
        <begin position="91"/>
        <end position="231"/>
    </location>
</feature>
<reference evidence="2 3" key="1">
    <citation type="submission" date="2020-04" db="EMBL/GenBank/DDBJ databases">
        <authorList>
            <person name="Wallbank WR R."/>
            <person name="Pardo Diaz C."/>
            <person name="Kozak K."/>
            <person name="Martin S."/>
            <person name="Jiggins C."/>
            <person name="Moest M."/>
            <person name="Warren A I."/>
            <person name="Byers J.R.P. K."/>
            <person name="Montejo-Kovacevich G."/>
            <person name="Yen C E."/>
        </authorList>
    </citation>
    <scope>NUCLEOTIDE SEQUENCE [LARGE SCALE GENOMIC DNA]</scope>
</reference>
<evidence type="ECO:0000313" key="2">
    <source>
        <dbReference type="EMBL" id="CAB3261284.1"/>
    </source>
</evidence>
<dbReference type="InterPro" id="IPR043128">
    <property type="entry name" value="Rev_trsase/Diguanyl_cyclase"/>
</dbReference>
<protein>
    <recommendedName>
        <fullName evidence="1">Reverse transcriptase domain-containing protein</fullName>
    </recommendedName>
</protein>
<dbReference type="SUPFAM" id="SSF56672">
    <property type="entry name" value="DNA/RNA polymerases"/>
    <property type="match status" value="1"/>
</dbReference>
<dbReference type="AlphaFoldDB" id="A0A8S1BGF4"/>
<dbReference type="InterPro" id="IPR043502">
    <property type="entry name" value="DNA/RNA_pol_sf"/>
</dbReference>
<evidence type="ECO:0000259" key="1">
    <source>
        <dbReference type="Pfam" id="PF00078"/>
    </source>
</evidence>
<dbReference type="PANTHER" id="PTHR37984">
    <property type="entry name" value="PROTEIN CBG26694"/>
    <property type="match status" value="1"/>
</dbReference>
<dbReference type="OrthoDB" id="5985335at2759"/>
<comment type="caution">
    <text evidence="2">The sequence shown here is derived from an EMBL/GenBank/DDBJ whole genome shotgun (WGS) entry which is preliminary data.</text>
</comment>
<dbReference type="Gene3D" id="3.10.10.10">
    <property type="entry name" value="HIV Type 1 Reverse Transcriptase, subunit A, domain 1"/>
    <property type="match status" value="1"/>
</dbReference>
<sequence>MPIGNIEQFDLSNKKWTAYIRRVEQFMALNEIKTDLQVATLATLALTTLELRRLEVEGTIRKVEYSDYGTPILPVPEIRICGDYKVTINPKLIRDPYPMPRIEELFAELSGGELYSKIDLTNAYQQLFLSEDSRAYSAITTHIGTFVYEYLRTPFGLKCIPEKFQKFMEETHRGLKSTAVFLHDVAVTGANRSEHIANLKAVMTRLREVGLRIKLKKCEFMKESITYLGFIDKQDLHPDPNKIKAIVDAPPPEDLSQLRSFLGMINYYVRLSSYRG</sequence>
<dbReference type="PANTHER" id="PTHR37984:SF5">
    <property type="entry name" value="PROTEIN NYNRIN-LIKE"/>
    <property type="match status" value="1"/>
</dbReference>
<organism evidence="2 3">
    <name type="scientific">Arctia plantaginis</name>
    <name type="common">Wood tiger moth</name>
    <name type="synonym">Phalaena plantaginis</name>
    <dbReference type="NCBI Taxonomy" id="874455"/>
    <lineage>
        <taxon>Eukaryota</taxon>
        <taxon>Metazoa</taxon>
        <taxon>Ecdysozoa</taxon>
        <taxon>Arthropoda</taxon>
        <taxon>Hexapoda</taxon>
        <taxon>Insecta</taxon>
        <taxon>Pterygota</taxon>
        <taxon>Neoptera</taxon>
        <taxon>Endopterygota</taxon>
        <taxon>Lepidoptera</taxon>
        <taxon>Glossata</taxon>
        <taxon>Ditrysia</taxon>
        <taxon>Noctuoidea</taxon>
        <taxon>Erebidae</taxon>
        <taxon>Arctiinae</taxon>
        <taxon>Arctia</taxon>
    </lineage>
</organism>
<dbReference type="Proteomes" id="UP000494106">
    <property type="component" value="Unassembled WGS sequence"/>
</dbReference>
<proteinExistence type="predicted"/>